<dbReference type="CDD" id="cd04301">
    <property type="entry name" value="NAT_SF"/>
    <property type="match status" value="1"/>
</dbReference>
<dbReference type="PROSITE" id="PS51730">
    <property type="entry name" value="GNAT_ATAT"/>
    <property type="match status" value="1"/>
</dbReference>
<accession>A0ABN7T6U5</accession>
<evidence type="ECO:0000256" key="4">
    <source>
        <dbReference type="SAM" id="MobiDB-lite"/>
    </source>
</evidence>
<sequence length="338" mass="38948">MELGFDVLDVLPREITPFRQEEITRLNYSMPRRYHSAYERRNTTIQYTKAEKIQLIIDRLGKKSADAQGLGSSITSFLQMTAGDQQSIYILRQENLVLGFIKLGYKPLFIMDRNGNQSETRPVCVLDFFVVESHQRQGCGRRLFEFMLQDLSLHPAQLAIDRPSSKFRSFLRKHYSLVGSVPQINNFVIFDGFFRFNKPKTRRNRLTDDFREKRRHEEPALFQRSNSWSKMRNQGSTGGSISSNSTNSSSKTSLPAIDKNKNSNFPEPLGPRDPPKRSAFGTENSALASRKNMSDLVQNAHWRNVPLHSQTSIRRHRGATVPRQNTTFNLFGIKSKHY</sequence>
<feature type="domain" description="N-acetyltransferase" evidence="5">
    <location>
        <begin position="1"/>
        <end position="194"/>
    </location>
</feature>
<feature type="site" description="Crucial for catalytic activity" evidence="3">
    <location>
        <position position="68"/>
    </location>
</feature>
<keyword evidence="2 3" id="KW-0012">Acyltransferase</keyword>
<protein>
    <recommendedName>
        <fullName evidence="3">Alpha-tubulin N-acetyltransferase</fullName>
        <shortName evidence="3">Alpha-TAT</shortName>
        <shortName evidence="3">TAT</shortName>
        <ecNumber evidence="3">2.3.1.108</ecNumber>
    </recommendedName>
    <alternativeName>
        <fullName evidence="3">Acetyltransferase mec-17 homolog</fullName>
    </alternativeName>
</protein>
<evidence type="ECO:0000313" key="7">
    <source>
        <dbReference type="Proteomes" id="UP001158576"/>
    </source>
</evidence>
<evidence type="ECO:0000259" key="5">
    <source>
        <dbReference type="PROSITE" id="PS51730"/>
    </source>
</evidence>
<dbReference type="InterPro" id="IPR007965">
    <property type="entry name" value="GNAT_ATAT"/>
</dbReference>
<dbReference type="EMBL" id="OU015567">
    <property type="protein sequence ID" value="CAG5112259.1"/>
    <property type="molecule type" value="Genomic_DNA"/>
</dbReference>
<keyword evidence="7" id="KW-1185">Reference proteome</keyword>
<name>A0ABN7T6U5_OIKDI</name>
<evidence type="ECO:0000256" key="2">
    <source>
        <dbReference type="ARBA" id="ARBA00023315"/>
    </source>
</evidence>
<evidence type="ECO:0000313" key="6">
    <source>
        <dbReference type="EMBL" id="CAG5112259.1"/>
    </source>
</evidence>
<keyword evidence="1 3" id="KW-0808">Transferase</keyword>
<feature type="region of interest" description="Disordered" evidence="4">
    <location>
        <begin position="217"/>
        <end position="281"/>
    </location>
</feature>
<reference evidence="6 7" key="1">
    <citation type="submission" date="2021-04" db="EMBL/GenBank/DDBJ databases">
        <authorList>
            <person name="Bliznina A."/>
        </authorList>
    </citation>
    <scope>NUCLEOTIDE SEQUENCE [LARGE SCALE GENOMIC DNA]</scope>
</reference>
<dbReference type="InterPro" id="IPR016181">
    <property type="entry name" value="Acyl_CoA_acyltransferase"/>
</dbReference>
<comment type="function">
    <text evidence="3">Specifically acetylates 'Lys-40' in alpha-tubulin on the lumenal side of microtubules. Promotes microtubule destabilization and accelerates microtubule dynamics; this activity may be independent of acetylation activity. Acetylates alpha-tubulin with a slow enzymatic rate, due to a catalytic site that is not optimized for acetyl transfer. Enters the microtubule through each end and diffuses quickly throughout the lumen of microtubules. Acetylates only long/old microtubules because of its slow acetylation rate since it does not have time to act on dynamically unstable microtubules before the enzyme is released.</text>
</comment>
<gene>
    <name evidence="6" type="ORF">OKIOD_LOCUS15259</name>
</gene>
<dbReference type="Pfam" id="PF05301">
    <property type="entry name" value="Acetyltransf_16"/>
    <property type="match status" value="1"/>
</dbReference>
<dbReference type="PANTHER" id="PTHR12327">
    <property type="entry name" value="ALPHA-TUBULIN N-ACETYLTRANSFERASE 1"/>
    <property type="match status" value="1"/>
</dbReference>
<dbReference type="Proteomes" id="UP001158576">
    <property type="component" value="Chromosome 2"/>
</dbReference>
<proteinExistence type="inferred from homology"/>
<organism evidence="6 7">
    <name type="scientific">Oikopleura dioica</name>
    <name type="common">Tunicate</name>
    <dbReference type="NCBI Taxonomy" id="34765"/>
    <lineage>
        <taxon>Eukaryota</taxon>
        <taxon>Metazoa</taxon>
        <taxon>Chordata</taxon>
        <taxon>Tunicata</taxon>
        <taxon>Appendicularia</taxon>
        <taxon>Copelata</taxon>
        <taxon>Oikopleuridae</taxon>
        <taxon>Oikopleura</taxon>
    </lineage>
</organism>
<feature type="binding site" evidence="3">
    <location>
        <begin position="164"/>
        <end position="173"/>
    </location>
    <ligand>
        <name>acetyl-CoA</name>
        <dbReference type="ChEBI" id="CHEBI:57288"/>
    </ligand>
</feature>
<feature type="compositionally biased region" description="Polar residues" evidence="4">
    <location>
        <begin position="223"/>
        <end position="232"/>
    </location>
</feature>
<dbReference type="InterPro" id="IPR038746">
    <property type="entry name" value="Atat"/>
</dbReference>
<comment type="catalytic activity">
    <reaction evidence="3">
        <text>L-lysyl-[alpha-tubulin] + acetyl-CoA = N(6)-acetyl-L-lysyl-[alpha-tubulin] + CoA + H(+)</text>
        <dbReference type="Rhea" id="RHEA:15277"/>
        <dbReference type="Rhea" id="RHEA-COMP:11278"/>
        <dbReference type="Rhea" id="RHEA-COMP:11279"/>
        <dbReference type="ChEBI" id="CHEBI:15378"/>
        <dbReference type="ChEBI" id="CHEBI:29969"/>
        <dbReference type="ChEBI" id="CHEBI:57287"/>
        <dbReference type="ChEBI" id="CHEBI:57288"/>
        <dbReference type="ChEBI" id="CHEBI:61930"/>
        <dbReference type="EC" id="2.3.1.108"/>
    </reaction>
</comment>
<dbReference type="PANTHER" id="PTHR12327:SF0">
    <property type="entry name" value="ALPHA-TUBULIN N-ACETYLTRANSFERASE 1"/>
    <property type="match status" value="1"/>
</dbReference>
<feature type="compositionally biased region" description="Low complexity" evidence="4">
    <location>
        <begin position="233"/>
        <end position="253"/>
    </location>
</feature>
<comment type="similarity">
    <text evidence="3">Belongs to the acetyltransferase ATAT1 family.</text>
</comment>
<evidence type="ECO:0000256" key="1">
    <source>
        <dbReference type="ARBA" id="ARBA00022679"/>
    </source>
</evidence>
<dbReference type="EC" id="2.3.1.108" evidence="3"/>
<dbReference type="SUPFAM" id="SSF55729">
    <property type="entry name" value="Acyl-CoA N-acyltransferases (Nat)"/>
    <property type="match status" value="1"/>
</dbReference>
<dbReference type="HAMAP" id="MF_03130">
    <property type="entry name" value="mec17"/>
    <property type="match status" value="1"/>
</dbReference>
<feature type="binding site" evidence="3">
    <location>
        <begin position="128"/>
        <end position="141"/>
    </location>
    <ligand>
        <name>acetyl-CoA</name>
        <dbReference type="ChEBI" id="CHEBI:57288"/>
    </ligand>
</feature>
<evidence type="ECO:0000256" key="3">
    <source>
        <dbReference type="HAMAP-Rule" id="MF_03130"/>
    </source>
</evidence>
<dbReference type="Gene3D" id="3.40.630.30">
    <property type="match status" value="1"/>
</dbReference>